<evidence type="ECO:0000256" key="1">
    <source>
        <dbReference type="ARBA" id="ARBA00008635"/>
    </source>
</evidence>
<proteinExistence type="inferred from homology"/>
<evidence type="ECO:0000313" key="3">
    <source>
        <dbReference type="EMBL" id="MBD2724005.1"/>
    </source>
</evidence>
<keyword evidence="2" id="KW-0479">Metal-binding</keyword>
<dbReference type="InterPro" id="IPR007837">
    <property type="entry name" value="DinB"/>
</dbReference>
<name>A0ABR8JVM2_9BACT</name>
<keyword evidence="4" id="KW-1185">Reference proteome</keyword>
<dbReference type="PANTHER" id="PTHR37302">
    <property type="entry name" value="SLR1116 PROTEIN"/>
    <property type="match status" value="1"/>
</dbReference>
<comment type="caution">
    <text evidence="3">The sequence shown here is derived from an EMBL/GenBank/DDBJ whole genome shotgun (WGS) entry which is preliminary data.</text>
</comment>
<evidence type="ECO:0000256" key="2">
    <source>
        <dbReference type="ARBA" id="ARBA00022723"/>
    </source>
</evidence>
<dbReference type="RefSeq" id="WP_190927342.1">
    <property type="nucleotide sequence ID" value="NZ_JACXAC010000006.1"/>
</dbReference>
<dbReference type="PANTHER" id="PTHR37302:SF3">
    <property type="entry name" value="DAMAGE-INDUCIBLE PROTEIN DINB"/>
    <property type="match status" value="1"/>
</dbReference>
<evidence type="ECO:0000313" key="4">
    <source>
        <dbReference type="Proteomes" id="UP000606003"/>
    </source>
</evidence>
<reference evidence="3 4" key="1">
    <citation type="submission" date="2020-09" db="EMBL/GenBank/DDBJ databases">
        <authorList>
            <person name="Kim M.K."/>
        </authorList>
    </citation>
    <scope>NUCLEOTIDE SEQUENCE [LARGE SCALE GENOMIC DNA]</scope>
    <source>
        <strain evidence="3 4">BT189</strain>
    </source>
</reference>
<sequence length="156" mass="17440">MDTAFSQQYELVRGARGALLEYCATIDPAHVVAPLPEFNHSSIRDLLVHVAACYAFWLGQADLPRLTVPDAVPDVAALRRLFAEVDRLVEAFLRQYAGRWLVPMAVAVPRQPAPLPFSPLQLFTHVITHEFHHKGQVLSMSRQLGYVPVDTDAIRT</sequence>
<gene>
    <name evidence="3" type="ORF">IC234_17895</name>
</gene>
<dbReference type="Proteomes" id="UP000606003">
    <property type="component" value="Unassembled WGS sequence"/>
</dbReference>
<dbReference type="InterPro" id="IPR034660">
    <property type="entry name" value="DinB/YfiT-like"/>
</dbReference>
<dbReference type="SUPFAM" id="SSF109854">
    <property type="entry name" value="DinB/YfiT-like putative metalloenzymes"/>
    <property type="match status" value="1"/>
</dbReference>
<comment type="similarity">
    <text evidence="1">Belongs to the DinB family.</text>
</comment>
<accession>A0ABR8JVM2</accession>
<dbReference type="Pfam" id="PF05163">
    <property type="entry name" value="DinB"/>
    <property type="match status" value="1"/>
</dbReference>
<dbReference type="EMBL" id="JACXAC010000006">
    <property type="protein sequence ID" value="MBD2724005.1"/>
    <property type="molecule type" value="Genomic_DNA"/>
</dbReference>
<organism evidence="3 4">
    <name type="scientific">Hymenobacter armeniacus</name>
    <dbReference type="NCBI Taxonomy" id="2771358"/>
    <lineage>
        <taxon>Bacteria</taxon>
        <taxon>Pseudomonadati</taxon>
        <taxon>Bacteroidota</taxon>
        <taxon>Cytophagia</taxon>
        <taxon>Cytophagales</taxon>
        <taxon>Hymenobacteraceae</taxon>
        <taxon>Hymenobacter</taxon>
    </lineage>
</organism>
<protein>
    <submittedName>
        <fullName evidence="3">DinB family protein</fullName>
    </submittedName>
</protein>
<dbReference type="Gene3D" id="1.20.120.450">
    <property type="entry name" value="dinb family like domain"/>
    <property type="match status" value="1"/>
</dbReference>